<accession>A0ABV9UUE5</accession>
<proteinExistence type="predicted"/>
<protein>
    <submittedName>
        <fullName evidence="1">Uncharacterized protein</fullName>
    </submittedName>
</protein>
<sequence length="339" mass="37035">MINSSMPVGDWTWEVAPSSGGVRPAARAAEVALEIWNILAERDLATPVGKVGVSVRSAGDVRDVLIDAAGMNLEPEPLAPGTAFARAMDQAESVEEDCVVTIRVECPGYWLERDGKYRAEKLFTIQVTLWARRSLMVTLETYSDAWLTIDTRDREQPEVHALNAPRLAGALESISALLGSAPDPGDENYFAKPTQDGFEDVRIEGPAYDDAWGTFEVPDQYRRLRSMLPKSEDEYECITDHPVRYLTAERAGDVVGYLWASVADDAAGFAPRVAVGDIAFQAGAGWLLALREAHSQGLAPLAAMDWLARRPPRPEFGLITGAARELASLDALEELSGRY</sequence>
<gene>
    <name evidence="1" type="ORF">ACFPFX_22150</name>
</gene>
<keyword evidence="2" id="KW-1185">Reference proteome</keyword>
<dbReference type="Proteomes" id="UP001595834">
    <property type="component" value="Unassembled WGS sequence"/>
</dbReference>
<evidence type="ECO:0000313" key="2">
    <source>
        <dbReference type="Proteomes" id="UP001595834"/>
    </source>
</evidence>
<organism evidence="1 2">
    <name type="scientific">Streptomyces mauvecolor</name>
    <dbReference type="NCBI Taxonomy" id="58345"/>
    <lineage>
        <taxon>Bacteria</taxon>
        <taxon>Bacillati</taxon>
        <taxon>Actinomycetota</taxon>
        <taxon>Actinomycetes</taxon>
        <taxon>Kitasatosporales</taxon>
        <taxon>Streptomycetaceae</taxon>
        <taxon>Streptomyces</taxon>
    </lineage>
</organism>
<reference evidence="2" key="1">
    <citation type="journal article" date="2019" name="Int. J. Syst. Evol. Microbiol.">
        <title>The Global Catalogue of Microorganisms (GCM) 10K type strain sequencing project: providing services to taxonomists for standard genome sequencing and annotation.</title>
        <authorList>
            <consortium name="The Broad Institute Genomics Platform"/>
            <consortium name="The Broad Institute Genome Sequencing Center for Infectious Disease"/>
            <person name="Wu L."/>
            <person name="Ma J."/>
        </authorList>
    </citation>
    <scope>NUCLEOTIDE SEQUENCE [LARGE SCALE GENOMIC DNA]</scope>
    <source>
        <strain evidence="2">CCM 7224</strain>
    </source>
</reference>
<name>A0ABV9UUE5_9ACTN</name>
<dbReference type="RefSeq" id="WP_344377997.1">
    <property type="nucleotide sequence ID" value="NZ_BAAASQ010000021.1"/>
</dbReference>
<dbReference type="EMBL" id="JBHSIZ010000029">
    <property type="protein sequence ID" value="MFC4958995.1"/>
    <property type="molecule type" value="Genomic_DNA"/>
</dbReference>
<evidence type="ECO:0000313" key="1">
    <source>
        <dbReference type="EMBL" id="MFC4958995.1"/>
    </source>
</evidence>
<comment type="caution">
    <text evidence="1">The sequence shown here is derived from an EMBL/GenBank/DDBJ whole genome shotgun (WGS) entry which is preliminary data.</text>
</comment>